<evidence type="ECO:0000313" key="2">
    <source>
        <dbReference type="Proteomes" id="UP000610760"/>
    </source>
</evidence>
<dbReference type="NCBIfam" id="TIGR04223">
    <property type="entry name" value="quorum_AgrD"/>
    <property type="match status" value="1"/>
</dbReference>
<sequence>MKKQSFILKMVAKTAEKSCARQANTSCPTLTYQPKMPEAVKKLRRF</sequence>
<keyword evidence="2" id="KW-1185">Reference proteome</keyword>
<organism evidence="1 2">
    <name type="scientific">Fumia xinanensis</name>
    <dbReference type="NCBI Taxonomy" id="2763659"/>
    <lineage>
        <taxon>Bacteria</taxon>
        <taxon>Bacillati</taxon>
        <taxon>Bacillota</taxon>
        <taxon>Clostridia</taxon>
        <taxon>Eubacteriales</taxon>
        <taxon>Oscillospiraceae</taxon>
        <taxon>Fumia</taxon>
    </lineage>
</organism>
<protein>
    <submittedName>
        <fullName evidence="1">Cyclic lactone autoinducer peptide</fullName>
    </submittedName>
</protein>
<dbReference type="EMBL" id="JACRSV010000004">
    <property type="protein sequence ID" value="MBC8560791.1"/>
    <property type="molecule type" value="Genomic_DNA"/>
</dbReference>
<comment type="caution">
    <text evidence="1">The sequence shown here is derived from an EMBL/GenBank/DDBJ whole genome shotgun (WGS) entry which is preliminary data.</text>
</comment>
<evidence type="ECO:0000313" key="1">
    <source>
        <dbReference type="EMBL" id="MBC8560791.1"/>
    </source>
</evidence>
<name>A0A926I8C4_9FIRM</name>
<proteinExistence type="predicted"/>
<dbReference type="Proteomes" id="UP000610760">
    <property type="component" value="Unassembled WGS sequence"/>
</dbReference>
<gene>
    <name evidence="1" type="ORF">H8710_12020</name>
</gene>
<dbReference type="InterPro" id="IPR009229">
    <property type="entry name" value="AgrD"/>
</dbReference>
<dbReference type="AlphaFoldDB" id="A0A926I8C4"/>
<dbReference type="RefSeq" id="WP_249296078.1">
    <property type="nucleotide sequence ID" value="NZ_JACRSV010000004.1"/>
</dbReference>
<accession>A0A926I8C4</accession>
<reference evidence="1" key="1">
    <citation type="submission" date="2020-08" db="EMBL/GenBank/DDBJ databases">
        <title>Genome public.</title>
        <authorList>
            <person name="Liu C."/>
            <person name="Sun Q."/>
        </authorList>
    </citation>
    <scope>NUCLEOTIDE SEQUENCE</scope>
    <source>
        <strain evidence="1">NSJ-33</strain>
    </source>
</reference>